<proteinExistence type="predicted"/>
<name>A0A0K9PJY5_ZOSMR</name>
<evidence type="ECO:0000313" key="2">
    <source>
        <dbReference type="EMBL" id="KMZ69368.1"/>
    </source>
</evidence>
<organism evidence="2 3">
    <name type="scientific">Zostera marina</name>
    <name type="common">Eelgrass</name>
    <dbReference type="NCBI Taxonomy" id="29655"/>
    <lineage>
        <taxon>Eukaryota</taxon>
        <taxon>Viridiplantae</taxon>
        <taxon>Streptophyta</taxon>
        <taxon>Embryophyta</taxon>
        <taxon>Tracheophyta</taxon>
        <taxon>Spermatophyta</taxon>
        <taxon>Magnoliopsida</taxon>
        <taxon>Liliopsida</taxon>
        <taxon>Zosteraceae</taxon>
        <taxon>Zostera</taxon>
    </lineage>
</organism>
<evidence type="ECO:0000256" key="1">
    <source>
        <dbReference type="SAM" id="MobiDB-lite"/>
    </source>
</evidence>
<sequence>MAVQYLLPLRFLHSNHNHLLFGVPSRNPQRSSTFTSKSSPSLSLSSEREESRWVREEKRWIREEQRWIREEKRWNSERVSLLRQIEFLTAQLERPRQHRNSDKEDDGVYDEQNSPLEAEEDVKEVVFEARMKEVKDEESMSLKMESEGDDIKKQQDDYEQKLKHSTLKLEENAKEMEAKEWRSLRVGSEGDDVRELQVEFIFKRTLKSTLRGSEIRVKMDLKSFMDSYIS</sequence>
<feature type="region of interest" description="Disordered" evidence="1">
    <location>
        <begin position="94"/>
        <end position="117"/>
    </location>
</feature>
<dbReference type="AlphaFoldDB" id="A0A0K9PJY5"/>
<protein>
    <submittedName>
        <fullName evidence="2">Uncharacterized protein</fullName>
    </submittedName>
</protein>
<dbReference type="EMBL" id="LFYR01000773">
    <property type="protein sequence ID" value="KMZ69368.1"/>
    <property type="molecule type" value="Genomic_DNA"/>
</dbReference>
<reference evidence="3" key="1">
    <citation type="journal article" date="2016" name="Nature">
        <title>The genome of the seagrass Zostera marina reveals angiosperm adaptation to the sea.</title>
        <authorList>
            <person name="Olsen J.L."/>
            <person name="Rouze P."/>
            <person name="Verhelst B."/>
            <person name="Lin Y.-C."/>
            <person name="Bayer T."/>
            <person name="Collen J."/>
            <person name="Dattolo E."/>
            <person name="De Paoli E."/>
            <person name="Dittami S."/>
            <person name="Maumus F."/>
            <person name="Michel G."/>
            <person name="Kersting A."/>
            <person name="Lauritano C."/>
            <person name="Lohaus R."/>
            <person name="Toepel M."/>
            <person name="Tonon T."/>
            <person name="Vanneste K."/>
            <person name="Amirebrahimi M."/>
            <person name="Brakel J."/>
            <person name="Bostroem C."/>
            <person name="Chovatia M."/>
            <person name="Grimwood J."/>
            <person name="Jenkins J.W."/>
            <person name="Jueterbock A."/>
            <person name="Mraz A."/>
            <person name="Stam W.T."/>
            <person name="Tice H."/>
            <person name="Bornberg-Bauer E."/>
            <person name="Green P.J."/>
            <person name="Pearson G.A."/>
            <person name="Procaccini G."/>
            <person name="Duarte C.M."/>
            <person name="Schmutz J."/>
            <person name="Reusch T.B.H."/>
            <person name="Van de Peer Y."/>
        </authorList>
    </citation>
    <scope>NUCLEOTIDE SEQUENCE [LARGE SCALE GENOMIC DNA]</scope>
    <source>
        <strain evidence="3">cv. Finnish</strain>
    </source>
</reference>
<keyword evidence="3" id="KW-1185">Reference proteome</keyword>
<accession>A0A0K9PJY5</accession>
<feature type="region of interest" description="Disordered" evidence="1">
    <location>
        <begin position="137"/>
        <end position="158"/>
    </location>
</feature>
<gene>
    <name evidence="2" type="ORF">ZOSMA_215G00020</name>
</gene>
<comment type="caution">
    <text evidence="2">The sequence shown here is derived from an EMBL/GenBank/DDBJ whole genome shotgun (WGS) entry which is preliminary data.</text>
</comment>
<evidence type="ECO:0000313" key="3">
    <source>
        <dbReference type="Proteomes" id="UP000036987"/>
    </source>
</evidence>
<feature type="region of interest" description="Disordered" evidence="1">
    <location>
        <begin position="24"/>
        <end position="48"/>
    </location>
</feature>
<feature type="compositionally biased region" description="Low complexity" evidence="1">
    <location>
        <begin position="30"/>
        <end position="45"/>
    </location>
</feature>
<dbReference type="Proteomes" id="UP000036987">
    <property type="component" value="Unassembled WGS sequence"/>
</dbReference>